<reference evidence="2" key="1">
    <citation type="submission" date="2016-10" db="EMBL/GenBank/DDBJ databases">
        <authorList>
            <person name="Varghese N."/>
            <person name="Submissions S."/>
        </authorList>
    </citation>
    <scope>NUCLEOTIDE SEQUENCE [LARGE SCALE GENOMIC DNA]</scope>
    <source>
        <strain evidence="2">DSM 18733</strain>
    </source>
</reference>
<dbReference type="Proteomes" id="UP000199421">
    <property type="component" value="Unassembled WGS sequence"/>
</dbReference>
<dbReference type="RefSeq" id="WP_093318723.1">
    <property type="nucleotide sequence ID" value="NZ_FOAF01000001.1"/>
</dbReference>
<dbReference type="AlphaFoldDB" id="A0A1H7IWP3"/>
<evidence type="ECO:0000313" key="2">
    <source>
        <dbReference type="Proteomes" id="UP000199421"/>
    </source>
</evidence>
<proteinExistence type="predicted"/>
<accession>A0A1H7IWP3</accession>
<name>A0A1H7IWP3_OLID1</name>
<dbReference type="OrthoDB" id="2079904at2"/>
<evidence type="ECO:0000313" key="1">
    <source>
        <dbReference type="EMBL" id="SEK66931.1"/>
    </source>
</evidence>
<gene>
    <name evidence="1" type="ORF">SAMN05661044_00857</name>
</gene>
<sequence length="132" mass="15392">MKRRGKLSLINRTVYDWIKTSQKNDHMARWQFPEIIPAKSSVEVFIEWKKNENICLLGDNFINYVLFGSRDRSFQIKTSSFDFCDLEIHFLNLKTSRHPVGSVLSLGWTKSDMTEFTLSGTADEFEVKSPIH</sequence>
<protein>
    <submittedName>
        <fullName evidence="1">Uncharacterized protein</fullName>
    </submittedName>
</protein>
<keyword evidence="2" id="KW-1185">Reference proteome</keyword>
<organism evidence="1 2">
    <name type="scientific">Olivibacter domesticus</name>
    <name type="common">Pseudosphingobacterium domesticum</name>
    <dbReference type="NCBI Taxonomy" id="407022"/>
    <lineage>
        <taxon>Bacteria</taxon>
        <taxon>Pseudomonadati</taxon>
        <taxon>Bacteroidota</taxon>
        <taxon>Sphingobacteriia</taxon>
        <taxon>Sphingobacteriales</taxon>
        <taxon>Sphingobacteriaceae</taxon>
        <taxon>Olivibacter</taxon>
    </lineage>
</organism>
<dbReference type="EMBL" id="FOAF01000001">
    <property type="protein sequence ID" value="SEK66931.1"/>
    <property type="molecule type" value="Genomic_DNA"/>
</dbReference>